<dbReference type="Pfam" id="PF14111">
    <property type="entry name" value="DUF4283"/>
    <property type="match status" value="1"/>
</dbReference>
<sequence>MVTPASLSNQLTHVVNSGKRIAIVTTTIEQPSSSKAQTNGTRTSKKRTRRGIEQLFSMWREGNTPSTRAIERFIANQWINVHKPKVLFHNDGYFIIMLNNSEEREDVMLKGPYTINSRPIIIRPWSENFDFNEEVLKITPLWAKLPKLPLNYWRKQALNKIGSGLGKPLYVDACTTVAERVSYARVLIEMDVTRPLSEKIKLYDHRGKVNEQIVQLDWKPQYCQT</sequence>
<dbReference type="RefSeq" id="XP_009768740.1">
    <property type="nucleotide sequence ID" value="XM_009770438.1"/>
</dbReference>
<dbReference type="Proteomes" id="UP000189701">
    <property type="component" value="Unplaced"/>
</dbReference>
<proteinExistence type="predicted"/>
<dbReference type="InterPro" id="IPR025558">
    <property type="entry name" value="DUF4283"/>
</dbReference>
<dbReference type="eggNOG" id="KOG1075">
    <property type="taxonomic scope" value="Eukaryota"/>
</dbReference>
<organism evidence="2 3">
    <name type="scientific">Nicotiana sylvestris</name>
    <name type="common">Wood tobacco</name>
    <name type="synonym">South American tobacco</name>
    <dbReference type="NCBI Taxonomy" id="4096"/>
    <lineage>
        <taxon>Eukaryota</taxon>
        <taxon>Viridiplantae</taxon>
        <taxon>Streptophyta</taxon>
        <taxon>Embryophyta</taxon>
        <taxon>Tracheophyta</taxon>
        <taxon>Spermatophyta</taxon>
        <taxon>Magnoliopsida</taxon>
        <taxon>eudicotyledons</taxon>
        <taxon>Gunneridae</taxon>
        <taxon>Pentapetalae</taxon>
        <taxon>asterids</taxon>
        <taxon>lamiids</taxon>
        <taxon>Solanales</taxon>
        <taxon>Solanaceae</taxon>
        <taxon>Nicotianoideae</taxon>
        <taxon>Nicotianeae</taxon>
        <taxon>Nicotiana</taxon>
    </lineage>
</organism>
<evidence type="ECO:0000313" key="3">
    <source>
        <dbReference type="RefSeq" id="XP_009768740.1"/>
    </source>
</evidence>
<reference evidence="2" key="1">
    <citation type="journal article" date="2013" name="Genome Biol.">
        <title>Reference genomes and transcriptomes of Nicotiana sylvestris and Nicotiana tomentosiformis.</title>
        <authorList>
            <person name="Sierro N."/>
            <person name="Battey J.N."/>
            <person name="Ouadi S."/>
            <person name="Bovet L."/>
            <person name="Goepfert S."/>
            <person name="Bakaher N."/>
            <person name="Peitsch M.C."/>
            <person name="Ivanov N.V."/>
        </authorList>
    </citation>
    <scope>NUCLEOTIDE SEQUENCE [LARGE SCALE GENOMIC DNA]</scope>
</reference>
<gene>
    <name evidence="3" type="primary">LOC104219715</name>
</gene>
<keyword evidence="2" id="KW-1185">Reference proteome</keyword>
<evidence type="ECO:0000259" key="1">
    <source>
        <dbReference type="Pfam" id="PF14111"/>
    </source>
</evidence>
<feature type="domain" description="DUF4283" evidence="1">
    <location>
        <begin position="60"/>
        <end position="133"/>
    </location>
</feature>
<dbReference type="PANTHER" id="PTHR33233">
    <property type="entry name" value="ENDONUCLEASE/EXONUCLEASE/PHOSPHATASE"/>
    <property type="match status" value="1"/>
</dbReference>
<accession>A0A1U7W396</accession>
<protein>
    <submittedName>
        <fullName evidence="3">Uncharacterized protein LOC104219715</fullName>
    </submittedName>
</protein>
<dbReference type="AlphaFoldDB" id="A0A1U7W396"/>
<name>A0A1U7W396_NICSY</name>
<evidence type="ECO:0000313" key="2">
    <source>
        <dbReference type="Proteomes" id="UP000189701"/>
    </source>
</evidence>
<reference evidence="3" key="2">
    <citation type="submission" date="2025-08" db="UniProtKB">
        <authorList>
            <consortium name="RefSeq"/>
        </authorList>
    </citation>
    <scope>IDENTIFICATION</scope>
    <source>
        <tissue evidence="3">Leaf</tissue>
    </source>
</reference>
<dbReference type="PANTHER" id="PTHR33233:SF17">
    <property type="entry name" value="DUF4283 DOMAIN-CONTAINING PROTEIN"/>
    <property type="match status" value="1"/>
</dbReference>